<name>A0A9W9QKF3_PENBR</name>
<reference evidence="2" key="1">
    <citation type="submission" date="2022-12" db="EMBL/GenBank/DDBJ databases">
        <authorList>
            <person name="Petersen C."/>
        </authorList>
    </citation>
    <scope>NUCLEOTIDE SEQUENCE</scope>
    <source>
        <strain evidence="2">IBT 35673</strain>
    </source>
</reference>
<feature type="compositionally biased region" description="Low complexity" evidence="1">
    <location>
        <begin position="60"/>
        <end position="81"/>
    </location>
</feature>
<feature type="region of interest" description="Disordered" evidence="1">
    <location>
        <begin position="185"/>
        <end position="244"/>
    </location>
</feature>
<evidence type="ECO:0000256" key="1">
    <source>
        <dbReference type="SAM" id="MobiDB-lite"/>
    </source>
</evidence>
<feature type="compositionally biased region" description="Low complexity" evidence="1">
    <location>
        <begin position="353"/>
        <end position="387"/>
    </location>
</feature>
<feature type="region of interest" description="Disordered" evidence="1">
    <location>
        <begin position="353"/>
        <end position="405"/>
    </location>
</feature>
<proteinExistence type="predicted"/>
<evidence type="ECO:0000313" key="2">
    <source>
        <dbReference type="EMBL" id="KAJ5334845.1"/>
    </source>
</evidence>
<dbReference type="GO" id="GO:0005634">
    <property type="term" value="C:nucleus"/>
    <property type="evidence" value="ECO:0007669"/>
    <property type="project" value="UniProtKB-SubCell"/>
</dbReference>
<feature type="region of interest" description="Disordered" evidence="1">
    <location>
        <begin position="1"/>
        <end position="118"/>
    </location>
</feature>
<accession>A0A9W9QKF3</accession>
<dbReference type="EMBL" id="JAPZBQ010000004">
    <property type="protein sequence ID" value="KAJ5334845.1"/>
    <property type="molecule type" value="Genomic_DNA"/>
</dbReference>
<feature type="compositionally biased region" description="Polar residues" evidence="1">
    <location>
        <begin position="82"/>
        <end position="94"/>
    </location>
</feature>
<organism evidence="2 3">
    <name type="scientific">Penicillium brevicompactum</name>
    <dbReference type="NCBI Taxonomy" id="5074"/>
    <lineage>
        <taxon>Eukaryota</taxon>
        <taxon>Fungi</taxon>
        <taxon>Dikarya</taxon>
        <taxon>Ascomycota</taxon>
        <taxon>Pezizomycotina</taxon>
        <taxon>Eurotiomycetes</taxon>
        <taxon>Eurotiomycetidae</taxon>
        <taxon>Eurotiales</taxon>
        <taxon>Aspergillaceae</taxon>
        <taxon>Penicillium</taxon>
    </lineage>
</organism>
<reference evidence="2" key="2">
    <citation type="journal article" date="2023" name="IMA Fungus">
        <title>Comparative genomic study of the Penicillium genus elucidates a diverse pangenome and 15 lateral gene transfer events.</title>
        <authorList>
            <person name="Petersen C."/>
            <person name="Sorensen T."/>
            <person name="Nielsen M.R."/>
            <person name="Sondergaard T.E."/>
            <person name="Sorensen J.L."/>
            <person name="Fitzpatrick D.A."/>
            <person name="Frisvad J.C."/>
            <person name="Nielsen K.L."/>
        </authorList>
    </citation>
    <scope>NUCLEOTIDE SEQUENCE</scope>
    <source>
        <strain evidence="2">IBT 35673</strain>
    </source>
</reference>
<gene>
    <name evidence="2" type="ORF">N7452_007248</name>
</gene>
<dbReference type="GO" id="GO:0006397">
    <property type="term" value="P:mRNA processing"/>
    <property type="evidence" value="ECO:0007669"/>
    <property type="project" value="UniProtKB-KW"/>
</dbReference>
<dbReference type="GO" id="GO:0003676">
    <property type="term" value="F:nucleic acid binding"/>
    <property type="evidence" value="ECO:0007669"/>
    <property type="project" value="InterPro"/>
</dbReference>
<dbReference type="InterPro" id="IPR012677">
    <property type="entry name" value="Nucleotide-bd_a/b_plait_sf"/>
</dbReference>
<evidence type="ECO:0008006" key="4">
    <source>
        <dbReference type="Google" id="ProtNLM"/>
    </source>
</evidence>
<dbReference type="Gene3D" id="3.30.70.330">
    <property type="match status" value="1"/>
</dbReference>
<dbReference type="SUPFAM" id="SSF54928">
    <property type="entry name" value="RNA-binding domain, RBD"/>
    <property type="match status" value="1"/>
</dbReference>
<dbReference type="InterPro" id="IPR035979">
    <property type="entry name" value="RBD_domain_sf"/>
</dbReference>
<dbReference type="AlphaFoldDB" id="A0A9W9QKF3"/>
<dbReference type="Proteomes" id="UP001147695">
    <property type="component" value="Unassembled WGS sequence"/>
</dbReference>
<protein>
    <recommendedName>
        <fullName evidence="4">RRM domain-containing protein</fullName>
    </recommendedName>
</protein>
<dbReference type="PANTHER" id="PTHR23204">
    <property type="entry name" value="CLEAVAGE AND POLYADENYLATION SPECIFIC FACTOR"/>
    <property type="match status" value="1"/>
</dbReference>
<sequence>MATDDDNFDIDIYGDGTYSANDATTQDDSELALDVPGNLPASSSGAIDRSDPQSSNVADQGQAQRPAPQAQPTQPTQPTQQVNSTSGPQQQASTHALPAPPQGTKRKEIDEPSDPSATNALQLGELAWWKTEEDVRGTINQAGVESELKELTFSEHKVNGKSKGQVYVKFTTPQAATAAKHAIEQTGEPGRKHTAIYANPNVNPYKTLPKDTPMRAGPNARGGYQGGSNFGHNNAGNFRGGRGNYNNNRGNYNNYNNRGGHNNFNQMPFQGNPNPMMGNFTGGMGGMPNYGFNNRGGHMMGNPMRGGPGNRGRGGNHMGGHNMMPMGMNPAMNAMGGMGPMNMMQGMGANMGGNMAMPGQPPFQGGPAQPFNQGQGQGQNPGAFFNGHQGGPGSNPHGAKRSRQD</sequence>
<evidence type="ECO:0000313" key="3">
    <source>
        <dbReference type="Proteomes" id="UP001147695"/>
    </source>
</evidence>
<comment type="caution">
    <text evidence="2">The sequence shown here is derived from an EMBL/GenBank/DDBJ whole genome shotgun (WGS) entry which is preliminary data.</text>
</comment>
<dbReference type="InterPro" id="IPR034772">
    <property type="entry name" value="CPSF6/7"/>
</dbReference>